<evidence type="ECO:0000256" key="4">
    <source>
        <dbReference type="RuleBase" id="RU361169"/>
    </source>
</evidence>
<organism evidence="5 6">
    <name type="scientific">Dyadobacter fermentans</name>
    <dbReference type="NCBI Taxonomy" id="94254"/>
    <lineage>
        <taxon>Bacteria</taxon>
        <taxon>Pseudomonadati</taxon>
        <taxon>Bacteroidota</taxon>
        <taxon>Cytophagia</taxon>
        <taxon>Cytophagales</taxon>
        <taxon>Spirosomataceae</taxon>
        <taxon>Dyadobacter</taxon>
    </lineage>
</organism>
<dbReference type="RefSeq" id="WP_309984214.1">
    <property type="nucleotide sequence ID" value="NZ_JAVDTI010000002.1"/>
</dbReference>
<dbReference type="SMART" id="SM00710">
    <property type="entry name" value="PbH1"/>
    <property type="match status" value="6"/>
</dbReference>
<dbReference type="EMBL" id="JAVDTI010000002">
    <property type="protein sequence ID" value="MDR6805912.1"/>
    <property type="molecule type" value="Genomic_DNA"/>
</dbReference>
<dbReference type="SUPFAM" id="SSF51126">
    <property type="entry name" value="Pectin lyase-like"/>
    <property type="match status" value="1"/>
</dbReference>
<name>A0ABU1QXN0_9BACT</name>
<evidence type="ECO:0000256" key="1">
    <source>
        <dbReference type="ARBA" id="ARBA00008834"/>
    </source>
</evidence>
<dbReference type="Gene3D" id="2.160.20.10">
    <property type="entry name" value="Single-stranded right-handed beta-helix, Pectin lyase-like"/>
    <property type="match status" value="1"/>
</dbReference>
<dbReference type="PANTHER" id="PTHR31339">
    <property type="entry name" value="PECTIN LYASE-RELATED"/>
    <property type="match status" value="1"/>
</dbReference>
<proteinExistence type="inferred from homology"/>
<dbReference type="InterPro" id="IPR012334">
    <property type="entry name" value="Pectin_lyas_fold"/>
</dbReference>
<dbReference type="InterPro" id="IPR000743">
    <property type="entry name" value="Glyco_hydro_28"/>
</dbReference>
<keyword evidence="6" id="KW-1185">Reference proteome</keyword>
<dbReference type="InterPro" id="IPR051801">
    <property type="entry name" value="GH28_Enzymes"/>
</dbReference>
<accession>A0ABU1QXN0</accession>
<protein>
    <submittedName>
        <fullName evidence="5">Polygalacturonase</fullName>
    </submittedName>
</protein>
<reference evidence="5 6" key="1">
    <citation type="submission" date="2023-07" db="EMBL/GenBank/DDBJ databases">
        <title>Sorghum-associated microbial communities from plants grown in Nebraska, USA.</title>
        <authorList>
            <person name="Schachtman D."/>
        </authorList>
    </citation>
    <scope>NUCLEOTIDE SEQUENCE [LARGE SCALE GENOMIC DNA]</scope>
    <source>
        <strain evidence="5 6">BE57</strain>
    </source>
</reference>
<keyword evidence="3 4" id="KW-0326">Glycosidase</keyword>
<dbReference type="Proteomes" id="UP001264980">
    <property type="component" value="Unassembled WGS sequence"/>
</dbReference>
<dbReference type="Pfam" id="PF00295">
    <property type="entry name" value="Glyco_hydro_28"/>
    <property type="match status" value="1"/>
</dbReference>
<dbReference type="InterPro" id="IPR011050">
    <property type="entry name" value="Pectin_lyase_fold/virulence"/>
</dbReference>
<evidence type="ECO:0000313" key="6">
    <source>
        <dbReference type="Proteomes" id="UP001264980"/>
    </source>
</evidence>
<keyword evidence="2 4" id="KW-0378">Hydrolase</keyword>
<evidence type="ECO:0000256" key="3">
    <source>
        <dbReference type="ARBA" id="ARBA00023295"/>
    </source>
</evidence>
<sequence>MSLKNFLTFALLTITYLQLQAKDYRTSLFGIHSDGITLNTRSIQYAIDFISQNGGGRLVFNVGRYLTGSIHLKSNVTLHLEEGAVLLGSLNPWDYDKKVWTAIVFAHDQQNIGITGQGVIDGRGRYIARNIVDMIHKGLIKDLFRQDRPEAETRPVLAYIRNCENVNVKGVTMQNSSSWVQIYDQCKNVAIDSITVDSKAYWNNDGVDIVDCDGVSITNSFIDSDDDGICLKSHDASKVCKNILVRNCTIRSSANGIKFGTASYGGFSNVKIYNVKIFDTYRSAVTLQAVDGGFVENVIVDSLRAYNTGNAIFLRIGERMKGRKGRMENISISNMYVEVPATKPDAGYEYEGPIEDMPRNISPSGIVGMPDAIITNVTLKNIEIKMPGGGNPMFAKIGLDELDKVPEKPTFYPEFSMFDELPAWGLYMRHAKDVRISNLTLSCEKKDYRTAIVTDDVHEATFEGIKVTQPGVATPNVAKNHIHTHKSTGVIIRK</sequence>
<dbReference type="InterPro" id="IPR006626">
    <property type="entry name" value="PbH1"/>
</dbReference>
<comment type="similarity">
    <text evidence="1 4">Belongs to the glycosyl hydrolase 28 family.</text>
</comment>
<gene>
    <name evidence="5" type="ORF">J2W84_002958</name>
</gene>
<evidence type="ECO:0000313" key="5">
    <source>
        <dbReference type="EMBL" id="MDR6805912.1"/>
    </source>
</evidence>
<dbReference type="PANTHER" id="PTHR31339:SF9">
    <property type="entry name" value="PLASMIN AND FIBRONECTIN-BINDING PROTEIN A"/>
    <property type="match status" value="1"/>
</dbReference>
<evidence type="ECO:0000256" key="2">
    <source>
        <dbReference type="ARBA" id="ARBA00022801"/>
    </source>
</evidence>
<comment type="caution">
    <text evidence="5">The sequence shown here is derived from an EMBL/GenBank/DDBJ whole genome shotgun (WGS) entry which is preliminary data.</text>
</comment>